<dbReference type="Pfam" id="PF10708">
    <property type="entry name" value="DUF2510"/>
    <property type="match status" value="1"/>
</dbReference>
<protein>
    <submittedName>
        <fullName evidence="3">DUF2510 domain-containing protein</fullName>
    </submittedName>
</protein>
<evidence type="ECO:0000313" key="4">
    <source>
        <dbReference type="Proteomes" id="UP000289260"/>
    </source>
</evidence>
<keyword evidence="4" id="KW-1185">Reference proteome</keyword>
<dbReference type="EMBL" id="CP035806">
    <property type="protein sequence ID" value="QBE50368.1"/>
    <property type="molecule type" value="Genomic_DNA"/>
</dbReference>
<accession>A0A4P6KJZ4</accession>
<name>A0A4P6KJZ4_9MICO</name>
<reference evidence="3 4" key="1">
    <citation type="submission" date="2019-02" db="EMBL/GenBank/DDBJ databases">
        <authorList>
            <person name="Sun L."/>
            <person name="Pan D."/>
            <person name="Wu X."/>
        </authorList>
    </citation>
    <scope>NUCLEOTIDE SEQUENCE [LARGE SCALE GENOMIC DNA]</scope>
    <source>
        <strain evidence="3 4">JW-1</strain>
    </source>
</reference>
<feature type="region of interest" description="Disordered" evidence="1">
    <location>
        <begin position="167"/>
        <end position="201"/>
    </location>
</feature>
<feature type="compositionally biased region" description="Basic and acidic residues" evidence="1">
    <location>
        <begin position="173"/>
        <end position="201"/>
    </location>
</feature>
<dbReference type="OrthoDB" id="1698584at2"/>
<dbReference type="InterPro" id="IPR018929">
    <property type="entry name" value="DUF2510"/>
</dbReference>
<sequence length="201" mass="22832">MHRAPPPPGWYDDGAGSRRWWDGREWTAHTQGSLSASPQSGMIESVDVQVSTNELQHVVEVPIVTMSSEEWRERARAMLVARAFSEEQWRLLSHARIEDGETALLEWQGQLKNLTPEDFSNRINHVLEARRGQGHQALTAGVSGGSLDERSGGDLPPQEMEALLVDRSQAQLPREKTRPPGWYNDHDGRARWWDGSRWAEY</sequence>
<proteinExistence type="predicted"/>
<feature type="domain" description="DUF2510" evidence="2">
    <location>
        <begin position="8"/>
        <end position="37"/>
    </location>
</feature>
<evidence type="ECO:0000259" key="2">
    <source>
        <dbReference type="Pfam" id="PF10708"/>
    </source>
</evidence>
<gene>
    <name evidence="3" type="ORF">EVS81_13010</name>
</gene>
<evidence type="ECO:0000256" key="1">
    <source>
        <dbReference type="SAM" id="MobiDB-lite"/>
    </source>
</evidence>
<dbReference type="AlphaFoldDB" id="A0A4P6KJZ4"/>
<dbReference type="Proteomes" id="UP000289260">
    <property type="component" value="Chromosome"/>
</dbReference>
<dbReference type="KEGG" id="ltr:EVS81_13010"/>
<evidence type="ECO:0000313" key="3">
    <source>
        <dbReference type="EMBL" id="QBE50368.1"/>
    </source>
</evidence>
<organism evidence="3 4">
    <name type="scientific">Leucobacter triazinivorans</name>
    <dbReference type="NCBI Taxonomy" id="1784719"/>
    <lineage>
        <taxon>Bacteria</taxon>
        <taxon>Bacillati</taxon>
        <taxon>Actinomycetota</taxon>
        <taxon>Actinomycetes</taxon>
        <taxon>Micrococcales</taxon>
        <taxon>Microbacteriaceae</taxon>
        <taxon>Leucobacter</taxon>
    </lineage>
</organism>